<keyword evidence="2" id="KW-1185">Reference proteome</keyword>
<dbReference type="Proteomes" id="UP000707352">
    <property type="component" value="Unassembled WGS sequence"/>
</dbReference>
<accession>A0ABX0V5R5</accession>
<protein>
    <submittedName>
        <fullName evidence="1">Histidine kinase</fullName>
    </submittedName>
</protein>
<evidence type="ECO:0000313" key="1">
    <source>
        <dbReference type="EMBL" id="NIX75173.1"/>
    </source>
</evidence>
<gene>
    <name evidence="1" type="ORF">HB375_00915</name>
</gene>
<proteinExistence type="predicted"/>
<dbReference type="EMBL" id="JAATJS010000001">
    <property type="protein sequence ID" value="NIX75173.1"/>
    <property type="molecule type" value="Genomic_DNA"/>
</dbReference>
<keyword evidence="1" id="KW-0418">Kinase</keyword>
<sequence>MPTLFRFFAVVALLAVVGFAAMWALATFVEPSPHEITVPVATPHSSS</sequence>
<evidence type="ECO:0000313" key="2">
    <source>
        <dbReference type="Proteomes" id="UP000707352"/>
    </source>
</evidence>
<comment type="caution">
    <text evidence="1">The sequence shown here is derived from an EMBL/GenBank/DDBJ whole genome shotgun (WGS) entry which is preliminary data.</text>
</comment>
<reference evidence="1 2" key="1">
    <citation type="submission" date="2020-03" db="EMBL/GenBank/DDBJ databases">
        <title>The genome sequence of Microvirga sp. c23x22.</title>
        <authorList>
            <person name="Zhang X."/>
        </authorList>
    </citation>
    <scope>NUCLEOTIDE SEQUENCE [LARGE SCALE GENOMIC DNA]</scope>
    <source>
        <strain evidence="2">c23x22</strain>
    </source>
</reference>
<organism evidence="1 2">
    <name type="scientific">Microvirga terricola</name>
    <dbReference type="NCBI Taxonomy" id="2719797"/>
    <lineage>
        <taxon>Bacteria</taxon>
        <taxon>Pseudomonadati</taxon>
        <taxon>Pseudomonadota</taxon>
        <taxon>Alphaproteobacteria</taxon>
        <taxon>Hyphomicrobiales</taxon>
        <taxon>Methylobacteriaceae</taxon>
        <taxon>Microvirga</taxon>
    </lineage>
</organism>
<dbReference type="RefSeq" id="WP_167671077.1">
    <property type="nucleotide sequence ID" value="NZ_JAATJS010000001.1"/>
</dbReference>
<dbReference type="GO" id="GO:0016301">
    <property type="term" value="F:kinase activity"/>
    <property type="evidence" value="ECO:0007669"/>
    <property type="project" value="UniProtKB-KW"/>
</dbReference>
<keyword evidence="1" id="KW-0808">Transferase</keyword>
<name>A0ABX0V5R5_9HYPH</name>